<evidence type="ECO:0000313" key="2">
    <source>
        <dbReference type="Proteomes" id="UP000830768"/>
    </source>
</evidence>
<dbReference type="EMBL" id="CP090039">
    <property type="protein sequence ID" value="UPL01937.1"/>
    <property type="molecule type" value="Genomic_DNA"/>
</dbReference>
<protein>
    <submittedName>
        <fullName evidence="1">Uncharacterized protein</fullName>
    </submittedName>
</protein>
<keyword evidence="2" id="KW-1185">Reference proteome</keyword>
<sequence>MEDSEVDYDPLLEQALQELDLAFMADSLSLNTNSHVEDADFADTQLGIHIPEQTDWLNAPIPDLDPHPFNFNTPIPIPDIDYTLHTTWYPETMPTPTGYSPSATLNSSSVSEQSLVFSPVYSTSPLSTNYSPREQLLPPNLGPTPKSTPTHASSPKKKRQQRRRAKAKPGTRPCDRRRAERKYNKKAECVFCSKRFQCNRDLDRHYKAKHPKEAAEMGIDMRRIPCKYCSEDFARDDHLKRHKLTQHGITESKGR</sequence>
<organism evidence="1 2">
    <name type="scientific">Fusarium solani subsp. cucurbitae</name>
    <name type="common">Neocosmosporum cucurbitae</name>
    <dbReference type="NCBI Taxonomy" id="2747967"/>
    <lineage>
        <taxon>Eukaryota</taxon>
        <taxon>Fungi</taxon>
        <taxon>Dikarya</taxon>
        <taxon>Ascomycota</taxon>
        <taxon>Pezizomycotina</taxon>
        <taxon>Sordariomycetes</taxon>
        <taxon>Hypocreomycetidae</taxon>
        <taxon>Hypocreales</taxon>
        <taxon>Nectriaceae</taxon>
        <taxon>Fusarium</taxon>
        <taxon>Fusarium solani species complex</taxon>
    </lineage>
</organism>
<accession>A0ACD3ZL58</accession>
<evidence type="ECO:0000313" key="1">
    <source>
        <dbReference type="EMBL" id="UPL01937.1"/>
    </source>
</evidence>
<reference evidence="1" key="1">
    <citation type="submission" date="2021-11" db="EMBL/GenBank/DDBJ databases">
        <title>Fusarium solani-melongenae Genome sequencing and assembly.</title>
        <authorList>
            <person name="Xie S."/>
            <person name="Huang L."/>
            <person name="Zhang X."/>
        </authorList>
    </citation>
    <scope>NUCLEOTIDE SEQUENCE</scope>
    <source>
        <strain evidence="1">CRI 24-3</strain>
    </source>
</reference>
<dbReference type="Proteomes" id="UP000830768">
    <property type="component" value="Chromosome 11"/>
</dbReference>
<proteinExistence type="predicted"/>
<gene>
    <name evidence="1" type="ORF">LCI18_012871</name>
</gene>
<name>A0ACD3ZL58_FUSSC</name>